<organism evidence="1 2">
    <name type="scientific">Portunus trituberculatus</name>
    <name type="common">Swimming crab</name>
    <name type="synonym">Neptunus trituberculatus</name>
    <dbReference type="NCBI Taxonomy" id="210409"/>
    <lineage>
        <taxon>Eukaryota</taxon>
        <taxon>Metazoa</taxon>
        <taxon>Ecdysozoa</taxon>
        <taxon>Arthropoda</taxon>
        <taxon>Crustacea</taxon>
        <taxon>Multicrustacea</taxon>
        <taxon>Malacostraca</taxon>
        <taxon>Eumalacostraca</taxon>
        <taxon>Eucarida</taxon>
        <taxon>Decapoda</taxon>
        <taxon>Pleocyemata</taxon>
        <taxon>Brachyura</taxon>
        <taxon>Eubrachyura</taxon>
        <taxon>Portunoidea</taxon>
        <taxon>Portunidae</taxon>
        <taxon>Portuninae</taxon>
        <taxon>Portunus</taxon>
    </lineage>
</organism>
<comment type="caution">
    <text evidence="1">The sequence shown here is derived from an EMBL/GenBank/DDBJ whole genome shotgun (WGS) entry which is preliminary data.</text>
</comment>
<protein>
    <submittedName>
        <fullName evidence="1">Uncharacterized protein</fullName>
    </submittedName>
</protein>
<name>A0A5B7G646_PORTR</name>
<dbReference type="EMBL" id="VSRR010011353">
    <property type="protein sequence ID" value="MPC53059.1"/>
    <property type="molecule type" value="Genomic_DNA"/>
</dbReference>
<reference evidence="1 2" key="1">
    <citation type="submission" date="2019-05" db="EMBL/GenBank/DDBJ databases">
        <title>Another draft genome of Portunus trituberculatus and its Hox gene families provides insights of decapod evolution.</title>
        <authorList>
            <person name="Jeong J.-H."/>
            <person name="Song I."/>
            <person name="Kim S."/>
            <person name="Choi T."/>
            <person name="Kim D."/>
            <person name="Ryu S."/>
            <person name="Kim W."/>
        </authorList>
    </citation>
    <scope>NUCLEOTIDE SEQUENCE [LARGE SCALE GENOMIC DNA]</scope>
    <source>
        <tissue evidence="1">Muscle</tissue>
    </source>
</reference>
<evidence type="ECO:0000313" key="1">
    <source>
        <dbReference type="EMBL" id="MPC53059.1"/>
    </source>
</evidence>
<dbReference type="Proteomes" id="UP000324222">
    <property type="component" value="Unassembled WGS sequence"/>
</dbReference>
<dbReference type="AlphaFoldDB" id="A0A5B7G646"/>
<sequence>MYYASHLAVSHAASPKPGQYTVPPIDFPTCEKKYLLNWFPRRNNHLKGVTDLPRDETEEQNRVISKDLVCSVFLRVALCKGDGEGRLTNVLGCEYGEEEHVAVEALGKSLAERGQHAEAVAVWERRIPAATNSCQRASLFLLIAKSYFGKSLNAFKFLHADTTSTTRESRK</sequence>
<evidence type="ECO:0000313" key="2">
    <source>
        <dbReference type="Proteomes" id="UP000324222"/>
    </source>
</evidence>
<keyword evidence="2" id="KW-1185">Reference proteome</keyword>
<accession>A0A5B7G646</accession>
<gene>
    <name evidence="1" type="ORF">E2C01_046943</name>
</gene>
<dbReference type="OrthoDB" id="245563at2759"/>
<proteinExistence type="predicted"/>